<evidence type="ECO:0000256" key="3">
    <source>
        <dbReference type="ARBA" id="ARBA00022528"/>
    </source>
</evidence>
<keyword evidence="8" id="KW-0443">Lipid metabolism</keyword>
<proteinExistence type="inferred from homology"/>
<dbReference type="GO" id="GO:0009507">
    <property type="term" value="C:chloroplast"/>
    <property type="evidence" value="ECO:0007669"/>
    <property type="project" value="UniProtKB-SubCell"/>
</dbReference>
<comment type="subcellular location">
    <subcellularLocation>
        <location evidence="1">Plastid</location>
        <location evidence="1">Chloroplast</location>
    </subcellularLocation>
</comment>
<evidence type="ECO:0000256" key="7">
    <source>
        <dbReference type="ARBA" id="ARBA00022963"/>
    </source>
</evidence>
<dbReference type="CDD" id="cd00519">
    <property type="entry name" value="Lipase_3"/>
    <property type="match status" value="1"/>
</dbReference>
<evidence type="ECO:0000256" key="1">
    <source>
        <dbReference type="ARBA" id="ARBA00004229"/>
    </source>
</evidence>
<dbReference type="Pfam" id="PF01764">
    <property type="entry name" value="Lipase_3"/>
    <property type="match status" value="1"/>
</dbReference>
<keyword evidence="5" id="KW-0378">Hydrolase</keyword>
<reference evidence="10 11" key="1">
    <citation type="submission" date="2021-07" db="EMBL/GenBank/DDBJ databases">
        <title>The Aristolochia fimbriata genome: insights into angiosperm evolution, floral development and chemical biosynthesis.</title>
        <authorList>
            <person name="Jiao Y."/>
        </authorList>
    </citation>
    <scope>NUCLEOTIDE SEQUENCE [LARGE SCALE GENOMIC DNA]</scope>
    <source>
        <strain evidence="10">IBCAS-2021</strain>
        <tissue evidence="10">Leaf</tissue>
    </source>
</reference>
<dbReference type="InterPro" id="IPR029058">
    <property type="entry name" value="AB_hydrolase_fold"/>
</dbReference>
<dbReference type="AlphaFoldDB" id="A0AAV7EU38"/>
<evidence type="ECO:0000256" key="8">
    <source>
        <dbReference type="ARBA" id="ARBA00023098"/>
    </source>
</evidence>
<protein>
    <recommendedName>
        <fullName evidence="9">Fungal lipase-type domain-containing protein</fullName>
    </recommendedName>
</protein>
<evidence type="ECO:0000313" key="10">
    <source>
        <dbReference type="EMBL" id="KAG9452159.1"/>
    </source>
</evidence>
<dbReference type="GO" id="GO:0004620">
    <property type="term" value="F:phospholipase activity"/>
    <property type="evidence" value="ECO:0007669"/>
    <property type="project" value="TreeGrafter"/>
</dbReference>
<evidence type="ECO:0000256" key="6">
    <source>
        <dbReference type="ARBA" id="ARBA00022946"/>
    </source>
</evidence>
<dbReference type="Proteomes" id="UP000825729">
    <property type="component" value="Unassembled WGS sequence"/>
</dbReference>
<keyword evidence="7" id="KW-0442">Lipid degradation</keyword>
<gene>
    <name evidence="10" type="ORF">H6P81_005063</name>
</gene>
<accession>A0AAV7EU38</accession>
<dbReference type="PANTHER" id="PTHR31403">
    <property type="entry name" value="PHOSPHOLIPASE A1-IBETA2, CHLOROPLASTIC"/>
    <property type="match status" value="1"/>
</dbReference>
<comment type="caution">
    <text evidence="10">The sequence shown here is derived from an EMBL/GenBank/DDBJ whole genome shotgun (WGS) entry which is preliminary data.</text>
</comment>
<comment type="similarity">
    <text evidence="2">Belongs to the AB hydrolase superfamily. Lipase family.</text>
</comment>
<dbReference type="EMBL" id="JAINDJ010000003">
    <property type="protein sequence ID" value="KAG9452159.1"/>
    <property type="molecule type" value="Genomic_DNA"/>
</dbReference>
<organism evidence="10 11">
    <name type="scientific">Aristolochia fimbriata</name>
    <name type="common">White veined hardy Dutchman's pipe vine</name>
    <dbReference type="NCBI Taxonomy" id="158543"/>
    <lineage>
        <taxon>Eukaryota</taxon>
        <taxon>Viridiplantae</taxon>
        <taxon>Streptophyta</taxon>
        <taxon>Embryophyta</taxon>
        <taxon>Tracheophyta</taxon>
        <taxon>Spermatophyta</taxon>
        <taxon>Magnoliopsida</taxon>
        <taxon>Magnoliidae</taxon>
        <taxon>Piperales</taxon>
        <taxon>Aristolochiaceae</taxon>
        <taxon>Aristolochia</taxon>
    </lineage>
</organism>
<dbReference type="Gene3D" id="3.40.50.1820">
    <property type="entry name" value="alpha/beta hydrolase"/>
    <property type="match status" value="1"/>
</dbReference>
<feature type="domain" description="Fungal lipase-type" evidence="9">
    <location>
        <begin position="167"/>
        <end position="318"/>
    </location>
</feature>
<keyword evidence="6" id="KW-0809">Transit peptide</keyword>
<name>A0AAV7EU38_ARIFI</name>
<keyword evidence="11" id="KW-1185">Reference proteome</keyword>
<evidence type="ECO:0000313" key="11">
    <source>
        <dbReference type="Proteomes" id="UP000825729"/>
    </source>
</evidence>
<dbReference type="InterPro" id="IPR002921">
    <property type="entry name" value="Fungal_lipase-type"/>
</dbReference>
<evidence type="ECO:0000259" key="9">
    <source>
        <dbReference type="Pfam" id="PF01764"/>
    </source>
</evidence>
<evidence type="ECO:0000256" key="5">
    <source>
        <dbReference type="ARBA" id="ARBA00022801"/>
    </source>
</evidence>
<evidence type="ECO:0000256" key="4">
    <source>
        <dbReference type="ARBA" id="ARBA00022640"/>
    </source>
</evidence>
<dbReference type="GO" id="GO:0016042">
    <property type="term" value="P:lipid catabolic process"/>
    <property type="evidence" value="ECO:0007669"/>
    <property type="project" value="UniProtKB-KW"/>
</dbReference>
<dbReference type="SUPFAM" id="SSF53474">
    <property type="entry name" value="alpha/beta-Hydrolases"/>
    <property type="match status" value="1"/>
</dbReference>
<keyword evidence="4" id="KW-0934">Plastid</keyword>
<sequence>MRLAIGRASPFPYPCRTTVRCTSSRVCTTRVAVTQPPSSSTLARRWTELQGCNDWAGLLDPLDDALRSEILRYGRFVQSAYDAFEFDVSSPAYATCRYRKHELLRRSASPDSGYVTTRNLHATSGIQLPRWVHRAPTWMSVQSSWIGYVAVSEDPDTIARLGRRDVVIAYRGTVTCLEWLENMRAMLTHLPGCCCSGEGCTPMVESGFWSLFTSGSTKRPSLCDSVRDEVRRILKRYKDEPISITVTGHSLGAALALLTAYDLTMTFRGSPDAPPVTVYSFAGPRVGNESFRRHVERHGSKVLRIVNSQDVITKVPGIVLDDDDDVERCRRWSGSHLPAEILKSLLEARWDYADVGQELRLNTLDCPDLSRHAGNVAKCHDLDMYLNLVSGYSSSAACPFKAAAQAELSNLQRMKPSPRKASLFV</sequence>
<evidence type="ECO:0000256" key="2">
    <source>
        <dbReference type="ARBA" id="ARBA00010701"/>
    </source>
</evidence>
<keyword evidence="3" id="KW-0150">Chloroplast</keyword>
<dbReference type="PANTHER" id="PTHR31403:SF54">
    <property type="entry name" value="PHOSPHOLIPASE A(1) DAD1, CHLOROPLASTIC"/>
    <property type="match status" value="1"/>
</dbReference>